<feature type="domain" description="TILa" evidence="3">
    <location>
        <begin position="57"/>
        <end position="111"/>
    </location>
</feature>
<feature type="domain" description="TIL" evidence="2">
    <location>
        <begin position="3"/>
        <end position="56"/>
    </location>
</feature>
<evidence type="ECO:0000313" key="5">
    <source>
        <dbReference type="EMBL" id="ETE56784.1"/>
    </source>
</evidence>
<feature type="domain" description="IgGFc-binding protein N-terminal" evidence="4">
    <location>
        <begin position="216"/>
        <end position="376"/>
    </location>
</feature>
<reference evidence="5 6" key="1">
    <citation type="journal article" date="2013" name="Proc. Natl. Acad. Sci. U.S.A.">
        <title>The king cobra genome reveals dynamic gene evolution and adaptation in the snake venom system.</title>
        <authorList>
            <person name="Vonk F.J."/>
            <person name="Casewell N.R."/>
            <person name="Henkel C.V."/>
            <person name="Heimberg A.M."/>
            <person name="Jansen H.J."/>
            <person name="McCleary R.J."/>
            <person name="Kerkkamp H.M."/>
            <person name="Vos R.A."/>
            <person name="Guerreiro I."/>
            <person name="Calvete J.J."/>
            <person name="Wuster W."/>
            <person name="Woods A.E."/>
            <person name="Logan J.M."/>
            <person name="Harrison R.A."/>
            <person name="Castoe T.A."/>
            <person name="de Koning A.P."/>
            <person name="Pollock D.D."/>
            <person name="Yandell M."/>
            <person name="Calderon D."/>
            <person name="Renjifo C."/>
            <person name="Currier R.B."/>
            <person name="Salgado D."/>
            <person name="Pla D."/>
            <person name="Sanz L."/>
            <person name="Hyder A.S."/>
            <person name="Ribeiro J.M."/>
            <person name="Arntzen J.W."/>
            <person name="van den Thillart G.E."/>
            <person name="Boetzer M."/>
            <person name="Pirovano W."/>
            <person name="Dirks R.P."/>
            <person name="Spaink H.P."/>
            <person name="Duboule D."/>
            <person name="McGlinn E."/>
            <person name="Kini R.M."/>
            <person name="Richardson M.K."/>
        </authorList>
    </citation>
    <scope>NUCLEOTIDE SEQUENCE</scope>
    <source>
        <tissue evidence="5">Blood</tissue>
    </source>
</reference>
<organism evidence="5 6">
    <name type="scientific">Ophiophagus hannah</name>
    <name type="common">King cobra</name>
    <name type="synonym">Naja hannah</name>
    <dbReference type="NCBI Taxonomy" id="8665"/>
    <lineage>
        <taxon>Eukaryota</taxon>
        <taxon>Metazoa</taxon>
        <taxon>Chordata</taxon>
        <taxon>Craniata</taxon>
        <taxon>Vertebrata</taxon>
        <taxon>Euteleostomi</taxon>
        <taxon>Lepidosauria</taxon>
        <taxon>Squamata</taxon>
        <taxon>Bifurcata</taxon>
        <taxon>Unidentata</taxon>
        <taxon>Episquamata</taxon>
        <taxon>Toxicofera</taxon>
        <taxon>Serpentes</taxon>
        <taxon>Colubroidea</taxon>
        <taxon>Elapidae</taxon>
        <taxon>Elapinae</taxon>
        <taxon>Ophiophagus</taxon>
    </lineage>
</organism>
<dbReference type="PANTHER" id="PTHR46534:SF2">
    <property type="entry name" value="VWFD DOMAIN-CONTAINING PROTEIN"/>
    <property type="match status" value="1"/>
</dbReference>
<dbReference type="InterPro" id="IPR002919">
    <property type="entry name" value="TIL_dom"/>
</dbReference>
<evidence type="ECO:0000313" key="6">
    <source>
        <dbReference type="Proteomes" id="UP000018936"/>
    </source>
</evidence>
<feature type="non-terminal residue" evidence="5">
    <location>
        <position position="376"/>
    </location>
</feature>
<dbReference type="PANTHER" id="PTHR46534">
    <property type="entry name" value="IGGFC_BINDING DOMAIN-CONTAINING PROTEIN"/>
    <property type="match status" value="1"/>
</dbReference>
<proteinExistence type="predicted"/>
<protein>
    <submittedName>
        <fullName evidence="5">IgGFc-binding protein</fullName>
    </submittedName>
</protein>
<sequence>MTCPANSHYEVCTNTCSNHCANVTDAEPCPETCMEGCQCDDGFLFDGVACIPKEKCGCFSNGQYYQPNEMVLLNACKKQCTCIPGEGLTCIDHSCAAQETCESQEGVMRCVQKGTCSVTSRGKSFITAFMQNLSPGQPTQKLELYISGYNFVTNINVSTSNTILHKTINEGEIASITLPQSLVMVGSDKFNKAVLIEANQDISVISYNYVDKTSEGTITYPIHQLGQLYYVVTPIGNGAKEFAIIAHEDLTTVTVHLKGTVTYKSKVYHPGSILVTDLKAFEAIQLQSTDDLSGTRIESTKPVAVLSGHTCVSKFTSCDHVVEQLLPVQSWGTTFIVPPIPFQTQYDIAHIVSAENTLLKYQSSSKTESRSLVAGE</sequence>
<dbReference type="Pfam" id="PF12714">
    <property type="entry name" value="TILa"/>
    <property type="match status" value="1"/>
</dbReference>
<evidence type="ECO:0000259" key="3">
    <source>
        <dbReference type="Pfam" id="PF12714"/>
    </source>
</evidence>
<keyword evidence="6" id="KW-1185">Reference proteome</keyword>
<dbReference type="Gene3D" id="2.10.25.10">
    <property type="entry name" value="Laminin"/>
    <property type="match status" value="1"/>
</dbReference>
<dbReference type="OrthoDB" id="5945029at2759"/>
<comment type="caution">
    <text evidence="5">The sequence shown here is derived from an EMBL/GenBank/DDBJ whole genome shotgun (WGS) entry which is preliminary data.</text>
</comment>
<keyword evidence="1" id="KW-1015">Disulfide bond</keyword>
<dbReference type="EMBL" id="AZIM01012579">
    <property type="protein sequence ID" value="ETE56784.1"/>
    <property type="molecule type" value="Genomic_DNA"/>
</dbReference>
<dbReference type="Pfam" id="PF01826">
    <property type="entry name" value="TIL"/>
    <property type="match status" value="1"/>
</dbReference>
<dbReference type="FunFam" id="2.10.25.10:FF:000055">
    <property type="entry name" value="alpha-tectorin isoform X1"/>
    <property type="match status" value="1"/>
</dbReference>
<dbReference type="InterPro" id="IPR035234">
    <property type="entry name" value="IgGFc-bd_N"/>
</dbReference>
<dbReference type="InterPro" id="IPR025615">
    <property type="entry name" value="TILa_dom"/>
</dbReference>
<evidence type="ECO:0000259" key="2">
    <source>
        <dbReference type="Pfam" id="PF01826"/>
    </source>
</evidence>
<gene>
    <name evidence="5" type="primary">FCGBP</name>
    <name evidence="5" type="ORF">L345_17504</name>
</gene>
<dbReference type="Proteomes" id="UP000018936">
    <property type="component" value="Unassembled WGS sequence"/>
</dbReference>
<evidence type="ECO:0000256" key="1">
    <source>
        <dbReference type="ARBA" id="ARBA00023157"/>
    </source>
</evidence>
<dbReference type="SUPFAM" id="SSF57567">
    <property type="entry name" value="Serine protease inhibitors"/>
    <property type="match status" value="1"/>
</dbReference>
<dbReference type="CDD" id="cd19941">
    <property type="entry name" value="TIL"/>
    <property type="match status" value="1"/>
</dbReference>
<dbReference type="AlphaFoldDB" id="V8N3C8"/>
<dbReference type="Pfam" id="PF17517">
    <property type="entry name" value="IgGFc_binding"/>
    <property type="match status" value="1"/>
</dbReference>
<name>V8N3C8_OPHHA</name>
<accession>V8N3C8</accession>
<dbReference type="InterPro" id="IPR036084">
    <property type="entry name" value="Ser_inhib-like_sf"/>
</dbReference>
<evidence type="ECO:0000259" key="4">
    <source>
        <dbReference type="Pfam" id="PF17517"/>
    </source>
</evidence>